<dbReference type="PROSITE" id="PS50878">
    <property type="entry name" value="RT_POL"/>
    <property type="match status" value="1"/>
</dbReference>
<dbReference type="InterPro" id="IPR043502">
    <property type="entry name" value="DNA/RNA_pol_sf"/>
</dbReference>
<dbReference type="AlphaFoldDB" id="U9TWI5"/>
<dbReference type="EMBL" id="KI284862">
    <property type="protein sequence ID" value="ESA12509.1"/>
    <property type="molecule type" value="Genomic_DNA"/>
</dbReference>
<evidence type="ECO:0000313" key="2">
    <source>
        <dbReference type="EMBL" id="ESA12509.1"/>
    </source>
</evidence>
<dbReference type="CDD" id="cd01650">
    <property type="entry name" value="RT_nLTR_like"/>
    <property type="match status" value="1"/>
</dbReference>
<reference evidence="2" key="1">
    <citation type="submission" date="2013-07" db="EMBL/GenBank/DDBJ databases">
        <title>The genome of an arbuscular mycorrhizal fungus provides insights into the evolution of the oldest plant symbiosis.</title>
        <authorList>
            <consortium name="DOE Joint Genome Institute"/>
            <person name="Tisserant E."/>
            <person name="Malbreil M."/>
            <person name="Kuo A."/>
            <person name="Kohler A."/>
            <person name="Symeonidi A."/>
            <person name="Balestrini R."/>
            <person name="Charron P."/>
            <person name="Duensing N."/>
            <person name="Frei-dit-Frey N."/>
            <person name="Gianinazzi-Pearson V."/>
            <person name="Gilbert B."/>
            <person name="Handa Y."/>
            <person name="Hijri M."/>
            <person name="Kaul R."/>
            <person name="Kawaguchi M."/>
            <person name="Krajinski F."/>
            <person name="Lammers P."/>
            <person name="Lapierre D."/>
            <person name="Masclaux F.G."/>
            <person name="Murat C."/>
            <person name="Morin E."/>
            <person name="Ndikumana S."/>
            <person name="Pagni M."/>
            <person name="Petitpierre D."/>
            <person name="Requena N."/>
            <person name="Rosikiewicz P."/>
            <person name="Riley R."/>
            <person name="Saito K."/>
            <person name="San Clemente H."/>
            <person name="Shapiro H."/>
            <person name="van Tuinen D."/>
            <person name="Becard G."/>
            <person name="Bonfante P."/>
            <person name="Paszkowski U."/>
            <person name="Shachar-Hill Y."/>
            <person name="Young J.P."/>
            <person name="Sanders I.R."/>
            <person name="Henrissat B."/>
            <person name="Rensing S.A."/>
            <person name="Grigoriev I.V."/>
            <person name="Corradi N."/>
            <person name="Roux C."/>
            <person name="Martin F."/>
        </authorList>
    </citation>
    <scope>NUCLEOTIDE SEQUENCE</scope>
    <source>
        <strain evidence="2">DAOM 197198</strain>
    </source>
</reference>
<feature type="domain" description="Reverse transcriptase" evidence="1">
    <location>
        <begin position="26"/>
        <end position="268"/>
    </location>
</feature>
<accession>U9TWI5</accession>
<name>U9TWI5_RHIID</name>
<proteinExistence type="predicted"/>
<organism evidence="2">
    <name type="scientific">Rhizophagus irregularis (strain DAOM 181602 / DAOM 197198 / MUCL 43194)</name>
    <name type="common">Arbuscular mycorrhizal fungus</name>
    <name type="synonym">Glomus intraradices</name>
    <dbReference type="NCBI Taxonomy" id="747089"/>
    <lineage>
        <taxon>Eukaryota</taxon>
        <taxon>Fungi</taxon>
        <taxon>Fungi incertae sedis</taxon>
        <taxon>Mucoromycota</taxon>
        <taxon>Glomeromycotina</taxon>
        <taxon>Glomeromycetes</taxon>
        <taxon>Glomerales</taxon>
        <taxon>Glomeraceae</taxon>
        <taxon>Rhizophagus</taxon>
    </lineage>
</organism>
<dbReference type="HOGENOM" id="CLU_002435_6_0_1"/>
<dbReference type="VEuPathDB" id="FungiDB:RhiirFUN_006978"/>
<dbReference type="Pfam" id="PF00078">
    <property type="entry name" value="RVT_1"/>
    <property type="match status" value="1"/>
</dbReference>
<protein>
    <recommendedName>
        <fullName evidence="1">Reverse transcriptase domain-containing protein</fullName>
    </recommendedName>
</protein>
<evidence type="ECO:0000259" key="1">
    <source>
        <dbReference type="PROSITE" id="PS50878"/>
    </source>
</evidence>
<dbReference type="PANTHER" id="PTHR47027:SF20">
    <property type="entry name" value="REVERSE TRANSCRIPTASE-LIKE PROTEIN WITH RNA-DIRECTED DNA POLYMERASE DOMAIN"/>
    <property type="match status" value="1"/>
</dbReference>
<dbReference type="VEuPathDB" id="FungiDB:RhiirFUN_001164"/>
<dbReference type="InterPro" id="IPR000477">
    <property type="entry name" value="RT_dom"/>
</dbReference>
<dbReference type="SUPFAM" id="SSF56672">
    <property type="entry name" value="DNA/RNA polymerases"/>
    <property type="match status" value="1"/>
</dbReference>
<gene>
    <name evidence="2" type="ORF">GLOINDRAFT_27067</name>
</gene>
<sequence>MGQSAESVTYDLFWRYPGSCMANLINEITLEEWQQTLEQSLIHPIPKPQKFDYILANTRPIALLDNIKKSVTKLLTNRLSTILTHNKVLRRLNFCGLKEEDTAIPLHLMNDIIEDARENGKKLWMVTQDMMKAYDSVSLESLQLALRSIWPNSTFIGGDGIDQGDAISPLLWRIFYDPLLQQYRLRVPVIAYMDDTSYLDSSGDKIQASINIATQFYHFHDVDINGKKSELMVINPKVPRDELYITIGRDNSKVQATDKEIRYLGCYFSSSNLRKRSIKRIKDIIEKFLNPIRRKRITVGHIAYLINHVLIPRVVYVAQLMTLSENEWNLLFTPVIKLVKQICGLPRSYPTSAIYHRYILGINNPWDQICANQITTFYI</sequence>
<dbReference type="PANTHER" id="PTHR47027">
    <property type="entry name" value="REVERSE TRANSCRIPTASE DOMAIN-CONTAINING PROTEIN"/>
    <property type="match status" value="1"/>
</dbReference>